<dbReference type="Proteomes" id="UP000639006">
    <property type="component" value="Unassembled WGS sequence"/>
</dbReference>
<accession>A0A811TC22</accession>
<protein>
    <submittedName>
        <fullName evidence="3">Transposase DDE domain protein</fullName>
    </submittedName>
</protein>
<dbReference type="PANTHER" id="PTHR33408:SF2">
    <property type="entry name" value="TRANSPOSASE DDE DOMAIN-CONTAINING PROTEIN"/>
    <property type="match status" value="1"/>
</dbReference>
<dbReference type="InterPro" id="IPR025668">
    <property type="entry name" value="Tnp_DDE_dom"/>
</dbReference>
<evidence type="ECO:0000313" key="4">
    <source>
        <dbReference type="Proteomes" id="UP000639006"/>
    </source>
</evidence>
<feature type="domain" description="Transposase DDE" evidence="2">
    <location>
        <begin position="30"/>
        <end position="152"/>
    </location>
</feature>
<dbReference type="PANTHER" id="PTHR33408">
    <property type="entry name" value="TRANSPOSASE"/>
    <property type="match status" value="1"/>
</dbReference>
<reference evidence="3" key="1">
    <citation type="submission" date="2020-10" db="EMBL/GenBank/DDBJ databases">
        <authorList>
            <person name="Hahn C.J."/>
            <person name="Laso-Perez R."/>
            <person name="Vulcano F."/>
            <person name="Vaziourakis K.-M."/>
            <person name="Stokke R."/>
            <person name="Steen I.H."/>
            <person name="Teske A."/>
            <person name="Boetius A."/>
            <person name="Liebeke M."/>
            <person name="Amann R."/>
            <person name="Knittel K."/>
        </authorList>
    </citation>
    <scope>NUCLEOTIDE SEQUENCE</scope>
    <source>
        <strain evidence="3">Gfbio:e3339647-f889-4370-9287-4fb5cb688e4c:AG392M11_GoMArc1</strain>
    </source>
</reference>
<organism evidence="3 4">
    <name type="scientific">Candidatus Argoarchaeum ethanivorans</name>
    <dbReference type="NCBI Taxonomy" id="2608793"/>
    <lineage>
        <taxon>Archaea</taxon>
        <taxon>Methanobacteriati</taxon>
        <taxon>Methanobacteriota</taxon>
        <taxon>Stenosarchaea group</taxon>
        <taxon>Methanomicrobia</taxon>
        <taxon>Methanosarcinales</taxon>
        <taxon>Methanosarcinales incertae sedis</taxon>
        <taxon>GOM Arc I cluster</taxon>
        <taxon>Candidatus Argoarchaeum</taxon>
    </lineage>
</organism>
<gene>
    <name evidence="3" type="ORF">DIAAKJNI_00455</name>
</gene>
<dbReference type="EMBL" id="CAJHIQ010000026">
    <property type="protein sequence ID" value="CAD6493212.1"/>
    <property type="molecule type" value="Genomic_DNA"/>
</dbReference>
<dbReference type="Pfam" id="PF13751">
    <property type="entry name" value="DDE_Tnp_1_6"/>
    <property type="match status" value="1"/>
</dbReference>
<feature type="region of interest" description="Disordered" evidence="1">
    <location>
        <begin position="1"/>
        <end position="22"/>
    </location>
</feature>
<sequence length="165" mass="19180">MDPKTKGRENKSGGFGKDNFKYNPKKDEFTCPNGEPVKFSYEYFDKYKGEQVMVYRGVECGRCQDKKLCTKSNHKPKLIKCYGNEANLREMAEKMESLWGQKVYRVRSKTGEHVFEYIKQNIGLREFLTRGLEGVRTEFSLACIAHNLKRIWNIKGQIKTGVANF</sequence>
<evidence type="ECO:0000259" key="2">
    <source>
        <dbReference type="Pfam" id="PF13751"/>
    </source>
</evidence>
<dbReference type="AlphaFoldDB" id="A0A811TC22"/>
<evidence type="ECO:0000256" key="1">
    <source>
        <dbReference type="SAM" id="MobiDB-lite"/>
    </source>
</evidence>
<evidence type="ECO:0000313" key="3">
    <source>
        <dbReference type="EMBL" id="CAD6493212.1"/>
    </source>
</evidence>
<feature type="compositionally biased region" description="Basic and acidic residues" evidence="1">
    <location>
        <begin position="1"/>
        <end position="11"/>
    </location>
</feature>
<name>A0A811TC22_9EURY</name>
<comment type="caution">
    <text evidence="3">The sequence shown here is derived from an EMBL/GenBank/DDBJ whole genome shotgun (WGS) entry which is preliminary data.</text>
</comment>
<proteinExistence type="predicted"/>